<sequence length="88" mass="9670">MAMRPSTVNHHSENWVTTNPFHSLRTAATSPEMEAPFSMDTLQSPGSCGFSGFGNPLVGSSMNQSTDNIFSRAKEEPRDEMFVQSLLC</sequence>
<evidence type="ECO:0000313" key="1">
    <source>
        <dbReference type="EMBL" id="MBX44283.1"/>
    </source>
</evidence>
<organism evidence="1">
    <name type="scientific">Rhizophora mucronata</name>
    <name type="common">Asiatic mangrove</name>
    <dbReference type="NCBI Taxonomy" id="61149"/>
    <lineage>
        <taxon>Eukaryota</taxon>
        <taxon>Viridiplantae</taxon>
        <taxon>Streptophyta</taxon>
        <taxon>Embryophyta</taxon>
        <taxon>Tracheophyta</taxon>
        <taxon>Spermatophyta</taxon>
        <taxon>Magnoliopsida</taxon>
        <taxon>eudicotyledons</taxon>
        <taxon>Gunneridae</taxon>
        <taxon>Pentapetalae</taxon>
        <taxon>rosids</taxon>
        <taxon>fabids</taxon>
        <taxon>Malpighiales</taxon>
        <taxon>Rhizophoraceae</taxon>
        <taxon>Rhizophora</taxon>
    </lineage>
</organism>
<proteinExistence type="predicted"/>
<dbReference type="EMBL" id="GGEC01063799">
    <property type="protein sequence ID" value="MBX44283.1"/>
    <property type="molecule type" value="Transcribed_RNA"/>
</dbReference>
<reference evidence="1" key="1">
    <citation type="submission" date="2018-02" db="EMBL/GenBank/DDBJ databases">
        <title>Rhizophora mucronata_Transcriptome.</title>
        <authorList>
            <person name="Meera S.P."/>
            <person name="Sreeshan A."/>
            <person name="Augustine A."/>
        </authorList>
    </citation>
    <scope>NUCLEOTIDE SEQUENCE</scope>
    <source>
        <tissue evidence="1">Leaf</tissue>
    </source>
</reference>
<dbReference type="AlphaFoldDB" id="A0A2P2NP75"/>
<name>A0A2P2NP75_RHIMU</name>
<protein>
    <submittedName>
        <fullName evidence="1">Uncharacterized protein</fullName>
    </submittedName>
</protein>
<accession>A0A2P2NP75</accession>